<keyword evidence="1" id="KW-0926">Vacuole</keyword>
<proteinExistence type="inferred from homology"/>
<evidence type="ECO:0000259" key="3">
    <source>
        <dbReference type="Pfam" id="PF19036"/>
    </source>
</evidence>
<sequence>MTWPWQAWGAAARVPDTSHEAAMAAPSLKLTEPLATRHPNERSETSAAAGLLRRVQRDSELGSGSIGAMKPINEEAWRPALYMVLSGAGKPVYVHGDDTAWGGAYTQAGVLHALLTLFGAREELQHITLAPTVHVAFLSRAPLHVVAVTHDKEARSLVRAHLEHVYAAVLSLLSAPRLQHLFAQAPNVDLQGLIGSMSQYIDAAVEAMHASLALALDAVPVRPLEPDLRDALNTALVRASKASSPLGLLYVQLWDDDHLLCHAHPRHHTPSPTDLALLHAMVRFSAAEKEAWLPLCLPHAAPHGFVYVYASRLPSAQRQAPLFVLRRVSLLYAQPSCSRRLTR</sequence>
<dbReference type="AlphaFoldDB" id="A0AAF0EFF4"/>
<comment type="subcellular location">
    <subcellularLocation>
        <location evidence="1">Endosome</location>
        <location evidence="1">Multivesicular body membrane</location>
        <topology evidence="1">Peripheral membrane protein</topology>
    </subcellularLocation>
    <subcellularLocation>
        <location evidence="1">Prevacuolar compartment membrane</location>
        <topology evidence="1">Peripheral membrane protein</topology>
    </subcellularLocation>
    <subcellularLocation>
        <location evidence="1">Vacuole membrane</location>
        <topology evidence="1">Peripheral membrane protein</topology>
    </subcellularLocation>
</comment>
<evidence type="ECO:0000256" key="2">
    <source>
        <dbReference type="SAM" id="MobiDB-lite"/>
    </source>
</evidence>
<feature type="domain" description="FUZ/MON1/HPS1 second Longin" evidence="4">
    <location>
        <begin position="247"/>
        <end position="313"/>
    </location>
</feature>
<comment type="function">
    <text evidence="1">Required for multiple vacuole delivery pathways including the cytoplasm to vacuole transport (Cvt), autophagy, pexophagy and endocytosis.</text>
</comment>
<dbReference type="EMBL" id="CP119906">
    <property type="protein sequence ID" value="WFD24660.1"/>
    <property type="molecule type" value="Genomic_DNA"/>
</dbReference>
<keyword evidence="6" id="KW-1185">Reference proteome</keyword>
<dbReference type="GO" id="GO:0000329">
    <property type="term" value="C:fungal-type vacuole membrane"/>
    <property type="evidence" value="ECO:0007669"/>
    <property type="project" value="TreeGrafter"/>
</dbReference>
<comment type="similarity">
    <text evidence="1">Belongs to the MON1/SAND family.</text>
</comment>
<reference evidence="5" key="1">
    <citation type="submission" date="2023-03" db="EMBL/GenBank/DDBJ databases">
        <title>Mating type loci evolution in Malassezia.</title>
        <authorList>
            <person name="Coelho M.A."/>
        </authorList>
    </citation>
    <scope>NUCLEOTIDE SEQUENCE</scope>
    <source>
        <strain evidence="5">CBS 12830</strain>
    </source>
</reference>
<name>A0AAF0EFF4_9BASI</name>
<dbReference type="GO" id="GO:0016192">
    <property type="term" value="P:vesicle-mediated transport"/>
    <property type="evidence" value="ECO:0007669"/>
    <property type="project" value="InterPro"/>
</dbReference>
<protein>
    <recommendedName>
        <fullName evidence="1">Vacuolar fusion protein MON1</fullName>
    </recommendedName>
</protein>
<evidence type="ECO:0000256" key="1">
    <source>
        <dbReference type="RuleBase" id="RU367048"/>
    </source>
</evidence>
<dbReference type="PANTHER" id="PTHR13027:SF7">
    <property type="entry name" value="VACUOLAR FUSION PROTEIN MON1 HOMOLOG"/>
    <property type="match status" value="1"/>
</dbReference>
<evidence type="ECO:0000259" key="4">
    <source>
        <dbReference type="Pfam" id="PF19037"/>
    </source>
</evidence>
<keyword evidence="1" id="KW-0072">Autophagy</keyword>
<gene>
    <name evidence="5" type="primary">MON1</name>
    <name evidence="5" type="ORF">MEQU1_003363</name>
</gene>
<dbReference type="Proteomes" id="UP001214415">
    <property type="component" value="Chromosome 7"/>
</dbReference>
<feature type="region of interest" description="Disordered" evidence="2">
    <location>
        <begin position="27"/>
        <end position="47"/>
    </location>
</feature>
<dbReference type="InterPro" id="IPR043972">
    <property type="entry name" value="FUZ/MON1/HPS1_longin_1"/>
</dbReference>
<keyword evidence="1" id="KW-0813">Transport</keyword>
<dbReference type="Pfam" id="PF19037">
    <property type="entry name" value="Fuz_longin_2"/>
    <property type="match status" value="1"/>
</dbReference>
<feature type="domain" description="FUZ/MON1/HPS1 first Longin" evidence="3">
    <location>
        <begin position="81"/>
        <end position="202"/>
    </location>
</feature>
<dbReference type="GO" id="GO:0032585">
    <property type="term" value="C:multivesicular body membrane"/>
    <property type="evidence" value="ECO:0007669"/>
    <property type="project" value="UniProtKB-SubCell"/>
</dbReference>
<dbReference type="GO" id="GO:0035658">
    <property type="term" value="C:Mon1-Ccz1 complex"/>
    <property type="evidence" value="ECO:0007669"/>
    <property type="project" value="TreeGrafter"/>
</dbReference>
<dbReference type="PRINTS" id="PR01546">
    <property type="entry name" value="YEAST73DUF"/>
</dbReference>
<dbReference type="Pfam" id="PF19036">
    <property type="entry name" value="Fuz_longin_1"/>
    <property type="match status" value="1"/>
</dbReference>
<dbReference type="PANTHER" id="PTHR13027">
    <property type="entry name" value="SAND PROTEIN-RELATED"/>
    <property type="match status" value="1"/>
</dbReference>
<organism evidence="5 6">
    <name type="scientific">Malassezia equina</name>
    <dbReference type="NCBI Taxonomy" id="1381935"/>
    <lineage>
        <taxon>Eukaryota</taxon>
        <taxon>Fungi</taxon>
        <taxon>Dikarya</taxon>
        <taxon>Basidiomycota</taxon>
        <taxon>Ustilaginomycotina</taxon>
        <taxon>Malasseziomycetes</taxon>
        <taxon>Malasseziales</taxon>
        <taxon>Malasseziaceae</taxon>
        <taxon>Malassezia</taxon>
    </lineage>
</organism>
<dbReference type="InterPro" id="IPR043971">
    <property type="entry name" value="FUZ/MON1/HPS1_longin_2"/>
</dbReference>
<dbReference type="GO" id="GO:0006914">
    <property type="term" value="P:autophagy"/>
    <property type="evidence" value="ECO:0007669"/>
    <property type="project" value="UniProtKB-UniRule"/>
</dbReference>
<accession>A0AAF0EFF4</accession>
<keyword evidence="1" id="KW-0472">Membrane</keyword>
<dbReference type="InterPro" id="IPR004353">
    <property type="entry name" value="Mon1"/>
</dbReference>
<keyword evidence="1" id="KW-0967">Endosome</keyword>
<evidence type="ECO:0000313" key="6">
    <source>
        <dbReference type="Proteomes" id="UP001214415"/>
    </source>
</evidence>
<keyword evidence="1" id="KW-0653">Protein transport</keyword>
<evidence type="ECO:0000313" key="5">
    <source>
        <dbReference type="EMBL" id="WFD24660.1"/>
    </source>
</evidence>
<dbReference type="GO" id="GO:0006623">
    <property type="term" value="P:protein targeting to vacuole"/>
    <property type="evidence" value="ECO:0007669"/>
    <property type="project" value="UniProtKB-UniRule"/>
</dbReference>